<dbReference type="AlphaFoldDB" id="A0A0K1Q5A9"/>
<organism evidence="5 6">
    <name type="scientific">Labilithrix luteola</name>
    <dbReference type="NCBI Taxonomy" id="1391654"/>
    <lineage>
        <taxon>Bacteria</taxon>
        <taxon>Pseudomonadati</taxon>
        <taxon>Myxococcota</taxon>
        <taxon>Polyangia</taxon>
        <taxon>Polyangiales</taxon>
        <taxon>Labilitrichaceae</taxon>
        <taxon>Labilithrix</taxon>
    </lineage>
</organism>
<reference evidence="5 6" key="1">
    <citation type="submission" date="2015-08" db="EMBL/GenBank/DDBJ databases">
        <authorList>
            <person name="Babu N.S."/>
            <person name="Beckwith C.J."/>
            <person name="Beseler K.G."/>
            <person name="Brison A."/>
            <person name="Carone J.V."/>
            <person name="Caskin T.P."/>
            <person name="Diamond M."/>
            <person name="Durham M.E."/>
            <person name="Foxe J.M."/>
            <person name="Go M."/>
            <person name="Henderson B.A."/>
            <person name="Jones I.B."/>
            <person name="McGettigan J.A."/>
            <person name="Micheletti S.J."/>
            <person name="Nasrallah M.E."/>
            <person name="Ortiz D."/>
            <person name="Piller C.R."/>
            <person name="Privatt S.R."/>
            <person name="Schneider S.L."/>
            <person name="Sharp S."/>
            <person name="Smith T.C."/>
            <person name="Stanton J.D."/>
            <person name="Ullery H.E."/>
            <person name="Wilson R.J."/>
            <person name="Serrano M.G."/>
            <person name="Buck G."/>
            <person name="Lee V."/>
            <person name="Wang Y."/>
            <person name="Carvalho R."/>
            <person name="Voegtly L."/>
            <person name="Shi R."/>
            <person name="Duckworth R."/>
            <person name="Johnson A."/>
            <person name="Loviza R."/>
            <person name="Walstead R."/>
            <person name="Shah Z."/>
            <person name="Kiflezghi M."/>
            <person name="Wade K."/>
            <person name="Ball S.L."/>
            <person name="Bradley K.W."/>
            <person name="Asai D.J."/>
            <person name="Bowman C.A."/>
            <person name="Russell D.A."/>
            <person name="Pope W.H."/>
            <person name="Jacobs-Sera D."/>
            <person name="Hendrix R.W."/>
            <person name="Hatfull G.F."/>
        </authorList>
    </citation>
    <scope>NUCLEOTIDE SEQUENCE [LARGE SCALE GENOMIC DNA]</scope>
    <source>
        <strain evidence="5 6">DSM 27648</strain>
    </source>
</reference>
<protein>
    <submittedName>
        <fullName evidence="5">Histidine triad (HIT) protein</fullName>
    </submittedName>
</protein>
<gene>
    <name evidence="5" type="ORF">AKJ09_07567</name>
</gene>
<name>A0A0K1Q5A9_9BACT</name>
<feature type="short sequence motif" description="Histidine triad motif" evidence="2 3">
    <location>
        <begin position="97"/>
        <end position="101"/>
    </location>
</feature>
<dbReference type="EMBL" id="CP012333">
    <property type="protein sequence ID" value="AKV00904.1"/>
    <property type="molecule type" value="Genomic_DNA"/>
</dbReference>
<dbReference type="CDD" id="cd01276">
    <property type="entry name" value="PKCI_related"/>
    <property type="match status" value="1"/>
</dbReference>
<dbReference type="GO" id="GO:0003824">
    <property type="term" value="F:catalytic activity"/>
    <property type="evidence" value="ECO:0007669"/>
    <property type="project" value="InterPro"/>
</dbReference>
<sequence length="113" mass="12385">MGCLFCNIVEKKVPATVVYEDENTVAFRDIRPVAPTHVLIVPRKHIPGVRALSHEDEQTIGQLFVAARKVAHQEGLEANGYRLVVNDGDAAGQTVHHIHVHILGGRDLAWPPG</sequence>
<evidence type="ECO:0000313" key="5">
    <source>
        <dbReference type="EMBL" id="AKV00904.1"/>
    </source>
</evidence>
<dbReference type="InterPro" id="IPR036265">
    <property type="entry name" value="HIT-like_sf"/>
</dbReference>
<dbReference type="InterPro" id="IPR019808">
    <property type="entry name" value="Histidine_triad_CS"/>
</dbReference>
<feature type="domain" description="HIT" evidence="4">
    <location>
        <begin position="4"/>
        <end position="113"/>
    </location>
</feature>
<dbReference type="InterPro" id="IPR001310">
    <property type="entry name" value="Histidine_triad_HIT"/>
</dbReference>
<evidence type="ECO:0000313" key="6">
    <source>
        <dbReference type="Proteomes" id="UP000064967"/>
    </source>
</evidence>
<dbReference type="RefSeq" id="WP_146652101.1">
    <property type="nucleotide sequence ID" value="NZ_CP012333.1"/>
</dbReference>
<proteinExistence type="predicted"/>
<dbReference type="PROSITE" id="PS51084">
    <property type="entry name" value="HIT_2"/>
    <property type="match status" value="1"/>
</dbReference>
<evidence type="ECO:0000259" key="4">
    <source>
        <dbReference type="PROSITE" id="PS51084"/>
    </source>
</evidence>
<evidence type="ECO:0000256" key="1">
    <source>
        <dbReference type="PIRSR" id="PIRSR601310-1"/>
    </source>
</evidence>
<dbReference type="InterPro" id="IPR011146">
    <property type="entry name" value="HIT-like"/>
</dbReference>
<dbReference type="Gene3D" id="3.30.428.10">
    <property type="entry name" value="HIT-like"/>
    <property type="match status" value="1"/>
</dbReference>
<dbReference type="PRINTS" id="PR00332">
    <property type="entry name" value="HISTRIAD"/>
</dbReference>
<dbReference type="PANTHER" id="PTHR23089">
    <property type="entry name" value="HISTIDINE TRIAD HIT PROTEIN"/>
    <property type="match status" value="1"/>
</dbReference>
<dbReference type="Pfam" id="PF01230">
    <property type="entry name" value="HIT"/>
    <property type="match status" value="1"/>
</dbReference>
<evidence type="ECO:0000256" key="2">
    <source>
        <dbReference type="PIRSR" id="PIRSR601310-3"/>
    </source>
</evidence>
<dbReference type="SUPFAM" id="SSF54197">
    <property type="entry name" value="HIT-like"/>
    <property type="match status" value="1"/>
</dbReference>
<keyword evidence="6" id="KW-1185">Reference proteome</keyword>
<feature type="active site" description="Tele-AMP-histidine intermediate" evidence="1">
    <location>
        <position position="99"/>
    </location>
</feature>
<dbReference type="KEGG" id="llu:AKJ09_07567"/>
<dbReference type="Proteomes" id="UP000064967">
    <property type="component" value="Chromosome"/>
</dbReference>
<dbReference type="OrthoDB" id="9784774at2"/>
<dbReference type="PROSITE" id="PS00892">
    <property type="entry name" value="HIT_1"/>
    <property type="match status" value="1"/>
</dbReference>
<accession>A0A0K1Q5A9</accession>
<evidence type="ECO:0000256" key="3">
    <source>
        <dbReference type="PROSITE-ProRule" id="PRU00464"/>
    </source>
</evidence>